<dbReference type="PANTHER" id="PTHR11743">
    <property type="entry name" value="VOLTAGE-DEPENDENT ANION-SELECTIVE CHANNEL"/>
    <property type="match status" value="1"/>
</dbReference>
<dbReference type="EMBL" id="JBHFFA010000006">
    <property type="protein sequence ID" value="KAL2620018.1"/>
    <property type="molecule type" value="Genomic_DNA"/>
</dbReference>
<dbReference type="CDD" id="cd07306">
    <property type="entry name" value="Porin3_VDAC"/>
    <property type="match status" value="1"/>
</dbReference>
<keyword evidence="3" id="KW-1185">Reference proteome</keyword>
<gene>
    <name evidence="2" type="ORF">R1flu_000223</name>
</gene>
<name>A0ABD1XZT6_9MARC</name>
<comment type="similarity">
    <text evidence="1">Belongs to the eukaryotic mitochondrial porin (TC 1.B.8.1) family.</text>
</comment>
<evidence type="ECO:0000313" key="3">
    <source>
        <dbReference type="Proteomes" id="UP001605036"/>
    </source>
</evidence>
<sequence>MAEKVDVAHNKEPVHEVLGKPHQFADVGKQAKDLLYKGFSSGHMLMMSCLMPGGAMLSSTATMLDGIIVGNMSASFKSAGVQTDLSGGTLNQITASSTYEELAPGLKIALTTALPGAESIGKAQVQYQLNNAAFDATMIGLKTTPSLQLSANLGSERLSLGGSALYNSETKEVSALSTGLGYLRPDMSASFFYDPFKDNSMDAYFTRQISPRATFGGHLHFEIEKQLTSATFGGSMIIDPQSTIKAKWDNQGTLGALFEHQPNPFVTCGVSVAVDTTNLRKQPSVGFSFSVIGSVA</sequence>
<dbReference type="Proteomes" id="UP001605036">
    <property type="component" value="Unassembled WGS sequence"/>
</dbReference>
<accession>A0ABD1XZT6</accession>
<evidence type="ECO:0000256" key="1">
    <source>
        <dbReference type="ARBA" id="ARBA00009624"/>
    </source>
</evidence>
<dbReference type="InterPro" id="IPR023614">
    <property type="entry name" value="Porin_dom_sf"/>
</dbReference>
<evidence type="ECO:0000313" key="2">
    <source>
        <dbReference type="EMBL" id="KAL2620018.1"/>
    </source>
</evidence>
<reference evidence="2 3" key="1">
    <citation type="submission" date="2024-09" db="EMBL/GenBank/DDBJ databases">
        <title>Chromosome-scale assembly of Riccia fluitans.</title>
        <authorList>
            <person name="Paukszto L."/>
            <person name="Sawicki J."/>
            <person name="Karawczyk K."/>
            <person name="Piernik-Szablinska J."/>
            <person name="Szczecinska M."/>
            <person name="Mazdziarz M."/>
        </authorList>
    </citation>
    <scope>NUCLEOTIDE SEQUENCE [LARGE SCALE GENOMIC DNA]</scope>
    <source>
        <strain evidence="2">Rf_01</strain>
        <tissue evidence="2">Aerial parts of the thallus</tissue>
    </source>
</reference>
<protein>
    <recommendedName>
        <fullName evidence="4">Mitochondrial import receptor subunit TOM40</fullName>
    </recommendedName>
</protein>
<dbReference type="PANTHER" id="PTHR11743:SF73">
    <property type="entry name" value="PHEROPHORIN DOMAIN-CONTAINING PROTEIN"/>
    <property type="match status" value="1"/>
</dbReference>
<proteinExistence type="inferred from homology"/>
<evidence type="ECO:0008006" key="4">
    <source>
        <dbReference type="Google" id="ProtNLM"/>
    </source>
</evidence>
<dbReference type="InterPro" id="IPR001925">
    <property type="entry name" value="Porin_Euk"/>
</dbReference>
<organism evidence="2 3">
    <name type="scientific">Riccia fluitans</name>
    <dbReference type="NCBI Taxonomy" id="41844"/>
    <lineage>
        <taxon>Eukaryota</taxon>
        <taxon>Viridiplantae</taxon>
        <taxon>Streptophyta</taxon>
        <taxon>Embryophyta</taxon>
        <taxon>Marchantiophyta</taxon>
        <taxon>Marchantiopsida</taxon>
        <taxon>Marchantiidae</taxon>
        <taxon>Marchantiales</taxon>
        <taxon>Ricciaceae</taxon>
        <taxon>Riccia</taxon>
    </lineage>
</organism>
<dbReference type="Pfam" id="PF01459">
    <property type="entry name" value="Porin_3"/>
    <property type="match status" value="1"/>
</dbReference>
<dbReference type="InterPro" id="IPR027246">
    <property type="entry name" value="Porin_Euk/Tom40"/>
</dbReference>
<dbReference type="GO" id="GO:0005739">
    <property type="term" value="C:mitochondrion"/>
    <property type="evidence" value="ECO:0007669"/>
    <property type="project" value="UniProtKB-ARBA"/>
</dbReference>
<comment type="caution">
    <text evidence="2">The sequence shown here is derived from an EMBL/GenBank/DDBJ whole genome shotgun (WGS) entry which is preliminary data.</text>
</comment>
<dbReference type="AlphaFoldDB" id="A0ABD1XZT6"/>
<dbReference type="Gene3D" id="2.40.160.10">
    <property type="entry name" value="Porin"/>
    <property type="match status" value="1"/>
</dbReference>